<evidence type="ECO:0008006" key="3">
    <source>
        <dbReference type="Google" id="ProtNLM"/>
    </source>
</evidence>
<proteinExistence type="predicted"/>
<comment type="caution">
    <text evidence="1">The sequence shown here is derived from an EMBL/GenBank/DDBJ whole genome shotgun (WGS) entry which is preliminary data.</text>
</comment>
<dbReference type="EMBL" id="JAQJJG010000001">
    <property type="protein sequence ID" value="MDN5122345.1"/>
    <property type="molecule type" value="Genomic_DNA"/>
</dbReference>
<organism evidence="1 2">
    <name type="scientific">Aliarcobacter butzleri</name>
    <dbReference type="NCBI Taxonomy" id="28197"/>
    <lineage>
        <taxon>Bacteria</taxon>
        <taxon>Pseudomonadati</taxon>
        <taxon>Campylobacterota</taxon>
        <taxon>Epsilonproteobacteria</taxon>
        <taxon>Campylobacterales</taxon>
        <taxon>Arcobacteraceae</taxon>
        <taxon>Aliarcobacter</taxon>
    </lineage>
</organism>
<accession>A0AAW7Q8I5</accession>
<reference evidence="1" key="2">
    <citation type="submission" date="2023-01" db="EMBL/GenBank/DDBJ databases">
        <authorList>
            <person name="Uljanovas D."/>
        </authorList>
    </citation>
    <scope>NUCLEOTIDE SEQUENCE</scope>
    <source>
        <strain evidence="1">S41</strain>
    </source>
</reference>
<dbReference type="Proteomes" id="UP001170364">
    <property type="component" value="Unassembled WGS sequence"/>
</dbReference>
<protein>
    <recommendedName>
        <fullName evidence="3">Ankyrin repeat protein</fullName>
    </recommendedName>
</protein>
<evidence type="ECO:0000313" key="2">
    <source>
        <dbReference type="Proteomes" id="UP001170364"/>
    </source>
</evidence>
<reference evidence="1" key="1">
    <citation type="journal article" date="2023" name="Microorganisms">
        <title>Genomic Characterization of Arcobacter butzleri Strains Isolated from Various Sources in Lithuania.</title>
        <authorList>
            <person name="Uljanovas D."/>
            <person name="Golz G."/>
            <person name="Fleischmann S."/>
            <person name="Kudirkiene E."/>
            <person name="Kasetiene N."/>
            <person name="Grineviciene A."/>
            <person name="Tamuleviciene E."/>
            <person name="Aksomaitiene J."/>
            <person name="Alter T."/>
            <person name="Malakauskas M."/>
        </authorList>
    </citation>
    <scope>NUCLEOTIDE SEQUENCE</scope>
    <source>
        <strain evidence="1">S41</strain>
    </source>
</reference>
<dbReference type="RefSeq" id="WP_301369651.1">
    <property type="nucleotide sequence ID" value="NZ_JAQJJF010000007.1"/>
</dbReference>
<gene>
    <name evidence="1" type="ORF">PJV93_00335</name>
</gene>
<evidence type="ECO:0000313" key="1">
    <source>
        <dbReference type="EMBL" id="MDN5122345.1"/>
    </source>
</evidence>
<name>A0AAW7Q8I5_9BACT</name>
<dbReference type="AlphaFoldDB" id="A0AAW7Q8I5"/>
<sequence length="353" mass="42388">MPLHQITTSLYDKLIKIDKIFINEKLDYISNKSYAYCFNYKDYKLIIPCCVIFKSFYSFRKPLLEAIETGNLKSLYYEFKYNKKSKIDIFTQRYHSRKLIPYICQLIIDKNVYEKVMYIYFQKIKNNNKLDLETILCFLPYYGTFDLDASYYTIHHPIHKEICIVYEINNNMLLSNYEIDILNVHYKDSKKPSNIYEPIDKNENIHKLINFEEFIYDLKDQKILATTALINEQIPFPLNCQLYEAIVIFNFCIYEFKLGYLLFIFSENSNEEENLLYLYINGYDKTPKKLKLEIIDIIAKIKDNQHNLLKEFLSKSYHLEGLTISEYYMTRAQINSIMNRINVFCDNINNKKI</sequence>